<dbReference type="Proteomes" id="UP001165082">
    <property type="component" value="Unassembled WGS sequence"/>
</dbReference>
<name>A0A9W7EG86_9STRA</name>
<keyword evidence="4 6" id="KW-1133">Transmembrane helix</keyword>
<evidence type="ECO:0000256" key="1">
    <source>
        <dbReference type="ARBA" id="ARBA00004141"/>
    </source>
</evidence>
<dbReference type="GO" id="GO:0000139">
    <property type="term" value="C:Golgi membrane"/>
    <property type="evidence" value="ECO:0007669"/>
    <property type="project" value="TreeGrafter"/>
</dbReference>
<proteinExistence type="predicted"/>
<dbReference type="AlphaFoldDB" id="A0A9W7EG86"/>
<evidence type="ECO:0000256" key="3">
    <source>
        <dbReference type="ARBA" id="ARBA00022692"/>
    </source>
</evidence>
<feature type="transmembrane region" description="Helical" evidence="6">
    <location>
        <begin position="107"/>
        <end position="125"/>
    </location>
</feature>
<dbReference type="GO" id="GO:0046964">
    <property type="term" value="F:3'-phosphoadenosine 5'-phosphosulfate transmembrane transporter activity"/>
    <property type="evidence" value="ECO:0007669"/>
    <property type="project" value="TreeGrafter"/>
</dbReference>
<keyword evidence="8" id="KW-1185">Reference proteome</keyword>
<dbReference type="PANTHER" id="PTHR10778">
    <property type="entry name" value="SOLUTE CARRIER FAMILY 35 MEMBER B"/>
    <property type="match status" value="1"/>
</dbReference>
<comment type="caution">
    <text evidence="7">The sequence shown here is derived from an EMBL/GenBank/DDBJ whole genome shotgun (WGS) entry which is preliminary data.</text>
</comment>
<gene>
    <name evidence="7" type="ORF">TrRE_jg11720</name>
</gene>
<feature type="transmembrane region" description="Helical" evidence="6">
    <location>
        <begin position="68"/>
        <end position="87"/>
    </location>
</feature>
<evidence type="ECO:0000256" key="6">
    <source>
        <dbReference type="SAM" id="Phobius"/>
    </source>
</evidence>
<dbReference type="PANTHER" id="PTHR10778:SF8">
    <property type="entry name" value="ADENOSINE 3'-PHOSPHO 5'-PHOSPHOSULFATE TRANSPORTER 2"/>
    <property type="match status" value="1"/>
</dbReference>
<dbReference type="InterPro" id="IPR013657">
    <property type="entry name" value="SCL35B1-4/HUT1"/>
</dbReference>
<keyword evidence="2" id="KW-0813">Transport</keyword>
<keyword evidence="5 6" id="KW-0472">Membrane</keyword>
<comment type="subcellular location">
    <subcellularLocation>
        <location evidence="1">Membrane</location>
        <topology evidence="1">Multi-pass membrane protein</topology>
    </subcellularLocation>
</comment>
<dbReference type="OrthoDB" id="43032at2759"/>
<evidence type="ECO:0000256" key="2">
    <source>
        <dbReference type="ARBA" id="ARBA00022448"/>
    </source>
</evidence>
<protein>
    <submittedName>
        <fullName evidence="7">Uncharacterized protein</fullName>
    </submittedName>
</protein>
<sequence length="254" mass="28257">MTNSSMRYVNYPVKTLMKSSRVIFTMLFGSIIMRKRHRKSDYAVVVMMVSGLAFFIHAETMAKNDQHAFSFVGIGMLVMSLLADGAVVNLNEKIMNVHNLGQDELIFLLYSLAALFMFFMTVITGELSRGLTFVLTDGSLQGEELPSFTSREKVLSTLVFITMGFLGSSCAGAITKHFGALSMSITSTARKATTLFLSFLLFPKVCTFQHLVGMAVFVLALVVKSFASHYSTKKKNETILPFHNNATQPNFHRQ</sequence>
<dbReference type="EMBL" id="BRXZ01001698">
    <property type="protein sequence ID" value="GMH76835.1"/>
    <property type="molecule type" value="Genomic_DNA"/>
</dbReference>
<evidence type="ECO:0000313" key="8">
    <source>
        <dbReference type="Proteomes" id="UP001165082"/>
    </source>
</evidence>
<dbReference type="Pfam" id="PF08449">
    <property type="entry name" value="UAA"/>
    <property type="match status" value="1"/>
</dbReference>
<organism evidence="7 8">
    <name type="scientific">Triparma retinervis</name>
    <dbReference type="NCBI Taxonomy" id="2557542"/>
    <lineage>
        <taxon>Eukaryota</taxon>
        <taxon>Sar</taxon>
        <taxon>Stramenopiles</taxon>
        <taxon>Ochrophyta</taxon>
        <taxon>Bolidophyceae</taxon>
        <taxon>Parmales</taxon>
        <taxon>Triparmaceae</taxon>
        <taxon>Triparma</taxon>
    </lineage>
</organism>
<reference evidence="7" key="1">
    <citation type="submission" date="2022-07" db="EMBL/GenBank/DDBJ databases">
        <title>Genome analysis of Parmales, a sister group of diatoms, reveals the evolutionary specialization of diatoms from phago-mixotrophs to photoautotrophs.</title>
        <authorList>
            <person name="Ban H."/>
            <person name="Sato S."/>
            <person name="Yoshikawa S."/>
            <person name="Kazumasa Y."/>
            <person name="Nakamura Y."/>
            <person name="Ichinomiya M."/>
            <person name="Saitoh K."/>
            <person name="Sato N."/>
            <person name="Blanc-Mathieu R."/>
            <person name="Endo H."/>
            <person name="Kuwata A."/>
            <person name="Ogata H."/>
        </authorList>
    </citation>
    <scope>NUCLEOTIDE SEQUENCE</scope>
</reference>
<keyword evidence="3 6" id="KW-0812">Transmembrane</keyword>
<dbReference type="GO" id="GO:0005789">
    <property type="term" value="C:endoplasmic reticulum membrane"/>
    <property type="evidence" value="ECO:0007669"/>
    <property type="project" value="TreeGrafter"/>
</dbReference>
<accession>A0A9W7EG86</accession>
<evidence type="ECO:0000256" key="5">
    <source>
        <dbReference type="ARBA" id="ARBA00023136"/>
    </source>
</evidence>
<evidence type="ECO:0000313" key="7">
    <source>
        <dbReference type="EMBL" id="GMH76835.1"/>
    </source>
</evidence>
<feature type="transmembrane region" description="Helical" evidence="6">
    <location>
        <begin position="154"/>
        <end position="174"/>
    </location>
</feature>
<evidence type="ECO:0000256" key="4">
    <source>
        <dbReference type="ARBA" id="ARBA00022989"/>
    </source>
</evidence>
<feature type="transmembrane region" description="Helical" evidence="6">
    <location>
        <begin position="208"/>
        <end position="227"/>
    </location>
</feature>